<comment type="caution">
    <text evidence="1">The sequence shown here is derived from an EMBL/GenBank/DDBJ whole genome shotgun (WGS) entry which is preliminary data.</text>
</comment>
<dbReference type="AlphaFoldDB" id="A0A0F9PNR6"/>
<organism evidence="1">
    <name type="scientific">marine sediment metagenome</name>
    <dbReference type="NCBI Taxonomy" id="412755"/>
    <lineage>
        <taxon>unclassified sequences</taxon>
        <taxon>metagenomes</taxon>
        <taxon>ecological metagenomes</taxon>
    </lineage>
</organism>
<dbReference type="EMBL" id="LAZR01005113">
    <property type="protein sequence ID" value="KKN02736.1"/>
    <property type="molecule type" value="Genomic_DNA"/>
</dbReference>
<protein>
    <recommendedName>
        <fullName evidence="2">SF4 helicase domain-containing protein</fullName>
    </recommendedName>
</protein>
<feature type="non-terminal residue" evidence="1">
    <location>
        <position position="201"/>
    </location>
</feature>
<dbReference type="Pfam" id="PF13481">
    <property type="entry name" value="AAA_25"/>
    <property type="match status" value="1"/>
</dbReference>
<proteinExistence type="predicted"/>
<dbReference type="InterPro" id="IPR027417">
    <property type="entry name" value="P-loop_NTPase"/>
</dbReference>
<dbReference type="SUPFAM" id="SSF52540">
    <property type="entry name" value="P-loop containing nucleoside triphosphate hydrolases"/>
    <property type="match status" value="1"/>
</dbReference>
<evidence type="ECO:0008006" key="2">
    <source>
        <dbReference type="Google" id="ProtNLM"/>
    </source>
</evidence>
<dbReference type="Gene3D" id="3.40.50.300">
    <property type="entry name" value="P-loop containing nucleotide triphosphate hydrolases"/>
    <property type="match status" value="1"/>
</dbReference>
<gene>
    <name evidence="1" type="ORF">LCGC14_1114610</name>
</gene>
<name>A0A0F9PNR6_9ZZZZ</name>
<evidence type="ECO:0000313" key="1">
    <source>
        <dbReference type="EMBL" id="KKN02736.1"/>
    </source>
</evidence>
<accession>A0A0F9PNR6</accession>
<reference evidence="1" key="1">
    <citation type="journal article" date="2015" name="Nature">
        <title>Complex archaea that bridge the gap between prokaryotes and eukaryotes.</title>
        <authorList>
            <person name="Spang A."/>
            <person name="Saw J.H."/>
            <person name="Jorgensen S.L."/>
            <person name="Zaremba-Niedzwiedzka K."/>
            <person name="Martijn J."/>
            <person name="Lind A.E."/>
            <person name="van Eijk R."/>
            <person name="Schleper C."/>
            <person name="Guy L."/>
            <person name="Ettema T.J."/>
        </authorList>
    </citation>
    <scope>NUCLEOTIDE SEQUENCE</scope>
</reference>
<sequence length="201" mass="22230">MADEEGRAEGTTWEAVDQWLKGGAPDDRPPPALEFLPADYLREHPRTPRPTAIVGILRVGDLAIISGSFDTFKSTFALEMVHSLTSGDPFLGRFRVNQRLRMGLLQSEIDPGSYDERLETVGAGSDLVVCSDMTFTFDKLAGLARAVDDYQLDGFVLDPIGDMWPTFARGGEAFSENLKTHVGPLLRALKLFRKTIILVHH</sequence>